<sequence length="235" mass="24786">MTTAAFELEDRLALAPLPPDDDAARRLALLADVGEGRSPQLVRLLRPEPTAAFSRRDALLSGFAAAQGVAREHGFAPVVRPVGGRMAPYHQQTLVVDVVGRSDDPRRGMTERFELVADALVEVLEGLGLDARMGELPREYCPGKHSVHVVGAAGATKVAGTAQRQTRHAYLVSTLLVVDDAAPLRAVTTDVYAALGLDLDPATVGAVADHVPGERVTVEEVAAALVQALAGRLDP</sequence>
<dbReference type="InterPro" id="IPR045864">
    <property type="entry name" value="aa-tRNA-synth_II/BPL/LPL"/>
</dbReference>
<dbReference type="SUPFAM" id="SSF55681">
    <property type="entry name" value="Class II aaRS and biotin synthetases"/>
    <property type="match status" value="1"/>
</dbReference>
<proteinExistence type="predicted"/>
<dbReference type="GO" id="GO:0016874">
    <property type="term" value="F:ligase activity"/>
    <property type="evidence" value="ECO:0007669"/>
    <property type="project" value="UniProtKB-KW"/>
</dbReference>
<dbReference type="PROSITE" id="PS51733">
    <property type="entry name" value="BPL_LPL_CATALYTIC"/>
    <property type="match status" value="1"/>
</dbReference>
<gene>
    <name evidence="2" type="ORF">FMM08_15005</name>
</gene>
<dbReference type="InterPro" id="IPR004143">
    <property type="entry name" value="BPL_LPL_catalytic"/>
</dbReference>
<reference evidence="2 3" key="1">
    <citation type="submission" date="2019-07" db="EMBL/GenBank/DDBJ databases">
        <title>Quadrisphaera sp. strain DD2A genome sequencing and assembly.</title>
        <authorList>
            <person name="Kim I."/>
        </authorList>
    </citation>
    <scope>NUCLEOTIDE SEQUENCE [LARGE SCALE GENOMIC DNA]</scope>
    <source>
        <strain evidence="2 3">DD2A</strain>
    </source>
</reference>
<accession>A0A5C8ZFL3</accession>
<name>A0A5C8ZFL3_9ACTN</name>
<dbReference type="Proteomes" id="UP000321234">
    <property type="component" value="Unassembled WGS sequence"/>
</dbReference>
<evidence type="ECO:0000313" key="2">
    <source>
        <dbReference type="EMBL" id="TXR55590.1"/>
    </source>
</evidence>
<comment type="caution">
    <text evidence="2">The sequence shown here is derived from an EMBL/GenBank/DDBJ whole genome shotgun (WGS) entry which is preliminary data.</text>
</comment>
<dbReference type="OrthoDB" id="5243608at2"/>
<feature type="domain" description="BPL/LPL catalytic" evidence="1">
    <location>
        <begin position="36"/>
        <end position="235"/>
    </location>
</feature>
<dbReference type="Pfam" id="PF21948">
    <property type="entry name" value="LplA-B_cat"/>
    <property type="match status" value="1"/>
</dbReference>
<dbReference type="EMBL" id="VKAC01000008">
    <property type="protein sequence ID" value="TXR55590.1"/>
    <property type="molecule type" value="Genomic_DNA"/>
</dbReference>
<evidence type="ECO:0000259" key="1">
    <source>
        <dbReference type="PROSITE" id="PS51733"/>
    </source>
</evidence>
<keyword evidence="3" id="KW-1185">Reference proteome</keyword>
<dbReference type="RefSeq" id="WP_147927166.1">
    <property type="nucleotide sequence ID" value="NZ_VKAC01000008.1"/>
</dbReference>
<dbReference type="Gene3D" id="3.30.930.10">
    <property type="entry name" value="Bira Bifunctional Protein, Domain 2"/>
    <property type="match status" value="1"/>
</dbReference>
<keyword evidence="2" id="KW-0436">Ligase</keyword>
<organism evidence="2 3">
    <name type="scientific">Quadrisphaera setariae</name>
    <dbReference type="NCBI Taxonomy" id="2593304"/>
    <lineage>
        <taxon>Bacteria</taxon>
        <taxon>Bacillati</taxon>
        <taxon>Actinomycetota</taxon>
        <taxon>Actinomycetes</taxon>
        <taxon>Kineosporiales</taxon>
        <taxon>Kineosporiaceae</taxon>
        <taxon>Quadrisphaera</taxon>
    </lineage>
</organism>
<dbReference type="AlphaFoldDB" id="A0A5C8ZFL3"/>
<evidence type="ECO:0000313" key="3">
    <source>
        <dbReference type="Proteomes" id="UP000321234"/>
    </source>
</evidence>
<protein>
    <submittedName>
        <fullName evidence="2">Lipoate--protein ligase family protein</fullName>
    </submittedName>
</protein>